<dbReference type="PANTHER" id="PTHR43537:SF43">
    <property type="entry name" value="GNTR-FAMILY TRANSCRIPTIONAL REGULATOR"/>
    <property type="match status" value="1"/>
</dbReference>
<dbReference type="PROSITE" id="PS50949">
    <property type="entry name" value="HTH_GNTR"/>
    <property type="match status" value="1"/>
</dbReference>
<dbReference type="InterPro" id="IPR036388">
    <property type="entry name" value="WH-like_DNA-bd_sf"/>
</dbReference>
<proteinExistence type="predicted"/>
<feature type="domain" description="HTH gntR-type" evidence="4">
    <location>
        <begin position="9"/>
        <end position="77"/>
    </location>
</feature>
<dbReference type="RefSeq" id="WP_075884920.1">
    <property type="nucleotide sequence ID" value="NZ_CAJTBG010000041.1"/>
</dbReference>
<dbReference type="EMBL" id="MPJZ01000041">
    <property type="protein sequence ID" value="OLU45960.1"/>
    <property type="molecule type" value="Genomic_DNA"/>
</dbReference>
<dbReference type="SUPFAM" id="SSF48008">
    <property type="entry name" value="GntR ligand-binding domain-like"/>
    <property type="match status" value="1"/>
</dbReference>
<dbReference type="Proteomes" id="UP000186758">
    <property type="component" value="Unassembled WGS sequence"/>
</dbReference>
<dbReference type="GO" id="GO:0003677">
    <property type="term" value="F:DNA binding"/>
    <property type="evidence" value="ECO:0007669"/>
    <property type="project" value="UniProtKB-KW"/>
</dbReference>
<dbReference type="Gene3D" id="1.20.120.530">
    <property type="entry name" value="GntR ligand-binding domain-like"/>
    <property type="match status" value="1"/>
</dbReference>
<sequence length="231" mass="26573">MNATVNERPKTYKAAVDFVRQEVLAGSLRPGDKLPTERELAAQLDISRNSVREGLRVLENLGVLSSTQGSGNYIALNFDDTISEALSFLYYLRGMQESDVTEFRWMIEREALELSVQRITSGQKKRLWQELERLESAKSEEERIRSDKELHKVIVQASANDFLIASYQALTAFMDRYISTMRQRIIRGMMGNNKLEESHRLLVEGLIEGDLVKAQQGLENHFGYIEQYRHL</sequence>
<dbReference type="InterPro" id="IPR011711">
    <property type="entry name" value="GntR_C"/>
</dbReference>
<gene>
    <name evidence="5" type="ORF">BO223_03375</name>
</gene>
<dbReference type="InterPro" id="IPR008920">
    <property type="entry name" value="TF_FadR/GntR_C"/>
</dbReference>
<evidence type="ECO:0000256" key="2">
    <source>
        <dbReference type="ARBA" id="ARBA00023125"/>
    </source>
</evidence>
<keyword evidence="1" id="KW-0805">Transcription regulation</keyword>
<dbReference type="SUPFAM" id="SSF46785">
    <property type="entry name" value="Winged helix' DNA-binding domain"/>
    <property type="match status" value="1"/>
</dbReference>
<dbReference type="Pfam" id="PF00392">
    <property type="entry name" value="GntR"/>
    <property type="match status" value="1"/>
</dbReference>
<dbReference type="SMART" id="SM00345">
    <property type="entry name" value="HTH_GNTR"/>
    <property type="match status" value="1"/>
</dbReference>
<keyword evidence="2" id="KW-0238">DNA-binding</keyword>
<comment type="caution">
    <text evidence="5">The sequence shown here is derived from an EMBL/GenBank/DDBJ whole genome shotgun (WGS) entry which is preliminary data.</text>
</comment>
<dbReference type="PRINTS" id="PR00035">
    <property type="entry name" value="HTHGNTR"/>
</dbReference>
<keyword evidence="3" id="KW-0804">Transcription</keyword>
<dbReference type="GO" id="GO:0003700">
    <property type="term" value="F:DNA-binding transcription factor activity"/>
    <property type="evidence" value="ECO:0007669"/>
    <property type="project" value="InterPro"/>
</dbReference>
<evidence type="ECO:0000313" key="5">
    <source>
        <dbReference type="EMBL" id="OLU45960.1"/>
    </source>
</evidence>
<dbReference type="PANTHER" id="PTHR43537">
    <property type="entry name" value="TRANSCRIPTIONAL REGULATOR, GNTR FAMILY"/>
    <property type="match status" value="1"/>
</dbReference>
<dbReference type="Pfam" id="PF07729">
    <property type="entry name" value="FCD"/>
    <property type="match status" value="1"/>
</dbReference>
<organism evidence="5 6">
    <name type="scientific">Faecalibaculum rodentium</name>
    <dbReference type="NCBI Taxonomy" id="1702221"/>
    <lineage>
        <taxon>Bacteria</taxon>
        <taxon>Bacillati</taxon>
        <taxon>Bacillota</taxon>
        <taxon>Erysipelotrichia</taxon>
        <taxon>Erysipelotrichales</taxon>
        <taxon>Erysipelotrichaceae</taxon>
        <taxon>Faecalibaculum</taxon>
    </lineage>
</organism>
<evidence type="ECO:0000256" key="3">
    <source>
        <dbReference type="ARBA" id="ARBA00023163"/>
    </source>
</evidence>
<evidence type="ECO:0000313" key="6">
    <source>
        <dbReference type="Proteomes" id="UP000186758"/>
    </source>
</evidence>
<accession>A0A1Q9YLV5</accession>
<dbReference type="InterPro" id="IPR036390">
    <property type="entry name" value="WH_DNA-bd_sf"/>
</dbReference>
<dbReference type="CDD" id="cd07377">
    <property type="entry name" value="WHTH_GntR"/>
    <property type="match status" value="1"/>
</dbReference>
<name>A0A1Q9YLV5_9FIRM</name>
<protein>
    <recommendedName>
        <fullName evidence="4">HTH gntR-type domain-containing protein</fullName>
    </recommendedName>
</protein>
<dbReference type="InterPro" id="IPR000524">
    <property type="entry name" value="Tscrpt_reg_HTH_GntR"/>
</dbReference>
<dbReference type="AlphaFoldDB" id="A0A1Q9YLV5"/>
<dbReference type="Gene3D" id="1.10.10.10">
    <property type="entry name" value="Winged helix-like DNA-binding domain superfamily/Winged helix DNA-binding domain"/>
    <property type="match status" value="1"/>
</dbReference>
<reference evidence="5 6" key="1">
    <citation type="submission" date="2016-11" db="EMBL/GenBank/DDBJ databases">
        <title>Description of two novel members of the family Erysipelotrichaceae: Ileibacterium lipovorans gen. nov., sp. nov. and Dubosiella newyorkensis, gen. nov., sp. nov.</title>
        <authorList>
            <person name="Cox L.M."/>
            <person name="Sohn J."/>
            <person name="Tyrrell K.L."/>
            <person name="Citron D.M."/>
            <person name="Lawson P.A."/>
            <person name="Patel N.B."/>
            <person name="Iizumi T."/>
            <person name="Perez-Perez G.I."/>
            <person name="Goldstein E.J."/>
            <person name="Blaser M.J."/>
        </authorList>
    </citation>
    <scope>NUCLEOTIDE SEQUENCE [LARGE SCALE GENOMIC DNA]</scope>
    <source>
        <strain evidence="5 6">NYU-BL-K8</strain>
    </source>
</reference>
<dbReference type="SMART" id="SM00895">
    <property type="entry name" value="FCD"/>
    <property type="match status" value="1"/>
</dbReference>
<evidence type="ECO:0000256" key="1">
    <source>
        <dbReference type="ARBA" id="ARBA00023015"/>
    </source>
</evidence>
<evidence type="ECO:0000259" key="4">
    <source>
        <dbReference type="PROSITE" id="PS50949"/>
    </source>
</evidence>